<evidence type="ECO:0000313" key="3">
    <source>
        <dbReference type="Proteomes" id="UP001215598"/>
    </source>
</evidence>
<evidence type="ECO:0000256" key="1">
    <source>
        <dbReference type="SAM" id="MobiDB-lite"/>
    </source>
</evidence>
<name>A0AAD7NFD5_9AGAR</name>
<dbReference type="InterPro" id="IPR036397">
    <property type="entry name" value="RNaseH_sf"/>
</dbReference>
<protein>
    <submittedName>
        <fullName evidence="2">Uncharacterized protein</fullName>
    </submittedName>
</protein>
<comment type="caution">
    <text evidence="2">The sequence shown here is derived from an EMBL/GenBank/DDBJ whole genome shotgun (WGS) entry which is preliminary data.</text>
</comment>
<dbReference type="GO" id="GO:0003676">
    <property type="term" value="F:nucleic acid binding"/>
    <property type="evidence" value="ECO:0007669"/>
    <property type="project" value="InterPro"/>
</dbReference>
<sequence>IRGVAGRDTQGRQIAGGGIWYGTGNAKNMAFKLPENQPQSSKSAEITAALLVTQQTDRDQPLVLHSSSGTVYSEMTRQLQSKEDKGWIGVPERDLLRVLAAELKARTATTRFEIDGTQSDKEGQRELSSLAREGRVAEEILLNLGIDPLYELKGAKLVKLTQALAYAGIKERKEPPARKAARSNTDTVGQ</sequence>
<reference evidence="2" key="1">
    <citation type="submission" date="2023-03" db="EMBL/GenBank/DDBJ databases">
        <title>Massive genome expansion in bonnet fungi (Mycena s.s.) driven by repeated elements and novel gene families across ecological guilds.</title>
        <authorList>
            <consortium name="Lawrence Berkeley National Laboratory"/>
            <person name="Harder C.B."/>
            <person name="Miyauchi S."/>
            <person name="Viragh M."/>
            <person name="Kuo A."/>
            <person name="Thoen E."/>
            <person name="Andreopoulos B."/>
            <person name="Lu D."/>
            <person name="Skrede I."/>
            <person name="Drula E."/>
            <person name="Henrissat B."/>
            <person name="Morin E."/>
            <person name="Kohler A."/>
            <person name="Barry K."/>
            <person name="LaButti K."/>
            <person name="Morin E."/>
            <person name="Salamov A."/>
            <person name="Lipzen A."/>
            <person name="Mereny Z."/>
            <person name="Hegedus B."/>
            <person name="Baldrian P."/>
            <person name="Stursova M."/>
            <person name="Weitz H."/>
            <person name="Taylor A."/>
            <person name="Grigoriev I.V."/>
            <person name="Nagy L.G."/>
            <person name="Martin F."/>
            <person name="Kauserud H."/>
        </authorList>
    </citation>
    <scope>NUCLEOTIDE SEQUENCE</scope>
    <source>
        <strain evidence="2">CBHHK182m</strain>
    </source>
</reference>
<organism evidence="2 3">
    <name type="scientific">Mycena metata</name>
    <dbReference type="NCBI Taxonomy" id="1033252"/>
    <lineage>
        <taxon>Eukaryota</taxon>
        <taxon>Fungi</taxon>
        <taxon>Dikarya</taxon>
        <taxon>Basidiomycota</taxon>
        <taxon>Agaricomycotina</taxon>
        <taxon>Agaricomycetes</taxon>
        <taxon>Agaricomycetidae</taxon>
        <taxon>Agaricales</taxon>
        <taxon>Marasmiineae</taxon>
        <taxon>Mycenaceae</taxon>
        <taxon>Mycena</taxon>
    </lineage>
</organism>
<dbReference type="Proteomes" id="UP001215598">
    <property type="component" value="Unassembled WGS sequence"/>
</dbReference>
<dbReference type="EMBL" id="JARKIB010000043">
    <property type="protein sequence ID" value="KAJ7757900.1"/>
    <property type="molecule type" value="Genomic_DNA"/>
</dbReference>
<feature type="region of interest" description="Disordered" evidence="1">
    <location>
        <begin position="171"/>
        <end position="190"/>
    </location>
</feature>
<keyword evidence="3" id="KW-1185">Reference proteome</keyword>
<evidence type="ECO:0000313" key="2">
    <source>
        <dbReference type="EMBL" id="KAJ7757900.1"/>
    </source>
</evidence>
<gene>
    <name evidence="2" type="ORF">B0H16DRAFT_1314178</name>
</gene>
<feature type="non-terminal residue" evidence="2">
    <location>
        <position position="1"/>
    </location>
</feature>
<proteinExistence type="predicted"/>
<dbReference type="AlphaFoldDB" id="A0AAD7NFD5"/>
<accession>A0AAD7NFD5</accession>
<dbReference type="Gene3D" id="3.30.420.10">
    <property type="entry name" value="Ribonuclease H-like superfamily/Ribonuclease H"/>
    <property type="match status" value="1"/>
</dbReference>